<evidence type="ECO:0000313" key="5">
    <source>
        <dbReference type="Proteomes" id="UP000049979"/>
    </source>
</evidence>
<keyword evidence="2" id="KW-0732">Signal</keyword>
<protein>
    <submittedName>
        <fullName evidence="4">Capsule synthesis protein CapA</fullName>
    </submittedName>
</protein>
<reference evidence="5" key="1">
    <citation type="submission" date="2015-05" db="EMBL/GenBank/DDBJ databases">
        <authorList>
            <consortium name="Pathogen Informatics"/>
        </authorList>
    </citation>
    <scope>NUCLEOTIDE SEQUENCE [LARGE SCALE GENOMIC DNA]</scope>
    <source>
        <strain evidence="5">M72</strain>
    </source>
</reference>
<dbReference type="Gene3D" id="3.60.21.10">
    <property type="match status" value="1"/>
</dbReference>
<dbReference type="Proteomes" id="UP000049979">
    <property type="component" value="Unassembled WGS sequence"/>
</dbReference>
<feature type="domain" description="Capsule synthesis protein CapA" evidence="3">
    <location>
        <begin position="153"/>
        <end position="397"/>
    </location>
</feature>
<dbReference type="STRING" id="301302.ERS852420_02811"/>
<accession>A0A0M6WX94</accession>
<dbReference type="PANTHER" id="PTHR33393">
    <property type="entry name" value="POLYGLUTAMINE SYNTHESIS ACCESSORY PROTEIN RV0574C-RELATED"/>
    <property type="match status" value="1"/>
</dbReference>
<dbReference type="CDD" id="cd07381">
    <property type="entry name" value="MPP_CapA"/>
    <property type="match status" value="1"/>
</dbReference>
<dbReference type="SUPFAM" id="SSF56300">
    <property type="entry name" value="Metallo-dependent phosphatases"/>
    <property type="match status" value="1"/>
</dbReference>
<evidence type="ECO:0000313" key="4">
    <source>
        <dbReference type="EMBL" id="CRL42058.1"/>
    </source>
</evidence>
<dbReference type="RefSeq" id="WP_055068608.1">
    <property type="nucleotide sequence ID" value="NZ_CP173697.1"/>
</dbReference>
<dbReference type="SMART" id="SM00854">
    <property type="entry name" value="PGA_cap"/>
    <property type="match status" value="1"/>
</dbReference>
<name>A0A0M6WX94_9FIRM</name>
<dbReference type="Pfam" id="PF09587">
    <property type="entry name" value="PGA_cap"/>
    <property type="match status" value="1"/>
</dbReference>
<keyword evidence="5" id="KW-1185">Reference proteome</keyword>
<evidence type="ECO:0000259" key="3">
    <source>
        <dbReference type="SMART" id="SM00854"/>
    </source>
</evidence>
<dbReference type="InterPro" id="IPR019079">
    <property type="entry name" value="Capsule_synth_CapA"/>
</dbReference>
<dbReference type="InterPro" id="IPR029052">
    <property type="entry name" value="Metallo-depent_PP-like"/>
</dbReference>
<comment type="similarity">
    <text evidence="1">Belongs to the CapA family.</text>
</comment>
<evidence type="ECO:0000256" key="1">
    <source>
        <dbReference type="ARBA" id="ARBA00005662"/>
    </source>
</evidence>
<sequence length="503" mass="57288">MKKKCLECVVLLLFIFALTHGIIQNTQPLKETKEVQTEYEEKTSQVTEKSQETEPEVQDLENQILRTASGKFFQKYPVDEAFMGWIETKYGSGVLQSLYTQLENGNQDPDLWYRFTRNSMHVLWLMYCRQQQYMSYSYEDVIWKEASDPACIRLDFVGDICLDENWCTGKTAKNHMADYFSDEVKKELISADFTMANNEFAYTTRGQRQVGKAYCFRADPKDAGFLRTLGIDMVSVANNHVFDYGEQGFLDTLDALHAAGISYSGGGRNLTEASAVRYVVTGGRKIAIVSATEIERFYHFTQKAQKEKPGVLKTQQEEVWKKELKRAKKNSDYVIAYVHWGTEGKIHYGQDQTEIADLCVKAGADAVIGGHPHRLQGVEFIKNVPVAYSVGNFWFSTGKLYTTIAQIQIDDSGSLKLRMIPCIQDSLTPSILTEKKQIKAFYHYLADISNHVGIDEDGFFYPYKNVEKPGVSPYAYTSGRRYGQYFDDVDLDLKSIDIVGNLQ</sequence>
<dbReference type="PANTHER" id="PTHR33393:SF13">
    <property type="entry name" value="PGA BIOSYNTHESIS PROTEIN CAPA"/>
    <property type="match status" value="1"/>
</dbReference>
<organism evidence="4 5">
    <name type="scientific">Roseburia faecis</name>
    <dbReference type="NCBI Taxonomy" id="301302"/>
    <lineage>
        <taxon>Bacteria</taxon>
        <taxon>Bacillati</taxon>
        <taxon>Bacillota</taxon>
        <taxon>Clostridia</taxon>
        <taxon>Lachnospirales</taxon>
        <taxon>Lachnospiraceae</taxon>
        <taxon>Roseburia</taxon>
    </lineage>
</organism>
<evidence type="ECO:0000256" key="2">
    <source>
        <dbReference type="SAM" id="SignalP"/>
    </source>
</evidence>
<dbReference type="InterPro" id="IPR052169">
    <property type="entry name" value="CW_Biosynth-Accessory"/>
</dbReference>
<feature type="signal peptide" evidence="2">
    <location>
        <begin position="1"/>
        <end position="21"/>
    </location>
</feature>
<feature type="chain" id="PRO_5039405753" evidence="2">
    <location>
        <begin position="22"/>
        <end position="503"/>
    </location>
</feature>
<dbReference type="EMBL" id="CVRR01000060">
    <property type="protein sequence ID" value="CRL42058.1"/>
    <property type="molecule type" value="Genomic_DNA"/>
</dbReference>
<dbReference type="AlphaFoldDB" id="A0A0M6WX94"/>
<gene>
    <name evidence="4" type="ORF">M72_14301</name>
</gene>
<proteinExistence type="inferred from homology"/>
<dbReference type="OrthoDB" id="9810906at2"/>